<keyword evidence="3" id="KW-1185">Reference proteome</keyword>
<dbReference type="AlphaFoldDB" id="A0A8C5BF73"/>
<evidence type="ECO:0000313" key="3">
    <source>
        <dbReference type="Proteomes" id="UP000694546"/>
    </source>
</evidence>
<dbReference type="GeneTree" id="ENSGT00940000155442"/>
<dbReference type="Ensembl" id="ENSGMOT00000046746.1">
    <property type="protein sequence ID" value="ENSGMOP00000045166.1"/>
    <property type="gene ID" value="ENSGMOG00000023386.1"/>
</dbReference>
<feature type="region of interest" description="Disordered" evidence="1">
    <location>
        <begin position="1"/>
        <end position="114"/>
    </location>
</feature>
<dbReference type="OMA" id="YAWMSSS"/>
<feature type="compositionally biased region" description="Basic and acidic residues" evidence="1">
    <location>
        <begin position="1"/>
        <end position="13"/>
    </location>
</feature>
<evidence type="ECO:0008006" key="4">
    <source>
        <dbReference type="Google" id="ProtNLM"/>
    </source>
</evidence>
<dbReference type="Proteomes" id="UP000694546">
    <property type="component" value="Chromosome 20"/>
</dbReference>
<accession>A0A8C5BF73</accession>
<evidence type="ECO:0000256" key="1">
    <source>
        <dbReference type="SAM" id="MobiDB-lite"/>
    </source>
</evidence>
<protein>
    <recommendedName>
        <fullName evidence="4">Cytoplasmic dynein 1 intermediate chain 2</fullName>
    </recommendedName>
</protein>
<proteinExistence type="predicted"/>
<sequence>MSDKSELKAELERKKRKLAQIREEKRIKEEERKKEADLKKDAAPQTDDTELDKKRREADAILQSMGITSDVTAAPAHMSPTAKSVGTPSEAGSQDSDGAVGPSLHGPDWSTMWK</sequence>
<feature type="compositionally biased region" description="Basic and acidic residues" evidence="1">
    <location>
        <begin position="20"/>
        <end position="42"/>
    </location>
</feature>
<organism evidence="2 3">
    <name type="scientific">Gadus morhua</name>
    <name type="common">Atlantic cod</name>
    <dbReference type="NCBI Taxonomy" id="8049"/>
    <lineage>
        <taxon>Eukaryota</taxon>
        <taxon>Metazoa</taxon>
        <taxon>Chordata</taxon>
        <taxon>Craniata</taxon>
        <taxon>Vertebrata</taxon>
        <taxon>Euteleostomi</taxon>
        <taxon>Actinopterygii</taxon>
        <taxon>Neopterygii</taxon>
        <taxon>Teleostei</taxon>
        <taxon>Neoteleostei</taxon>
        <taxon>Acanthomorphata</taxon>
        <taxon>Zeiogadaria</taxon>
        <taxon>Gadariae</taxon>
        <taxon>Gadiformes</taxon>
        <taxon>Gadoidei</taxon>
        <taxon>Gadidae</taxon>
        <taxon>Gadus</taxon>
    </lineage>
</organism>
<evidence type="ECO:0000313" key="2">
    <source>
        <dbReference type="Ensembl" id="ENSGMOP00000045166.1"/>
    </source>
</evidence>
<name>A0A8C5BF73_GADMO</name>
<feature type="compositionally biased region" description="Polar residues" evidence="1">
    <location>
        <begin position="81"/>
        <end position="96"/>
    </location>
</feature>
<reference evidence="2" key="2">
    <citation type="submission" date="2025-09" db="UniProtKB">
        <authorList>
            <consortium name="Ensembl"/>
        </authorList>
    </citation>
    <scope>IDENTIFICATION</scope>
</reference>
<reference evidence="2" key="1">
    <citation type="submission" date="2025-08" db="UniProtKB">
        <authorList>
            <consortium name="Ensembl"/>
        </authorList>
    </citation>
    <scope>IDENTIFICATION</scope>
</reference>